<feature type="transmembrane region" description="Helical" evidence="9">
    <location>
        <begin position="461"/>
        <end position="485"/>
    </location>
</feature>
<dbReference type="Pfam" id="PF06808">
    <property type="entry name" value="DctM"/>
    <property type="match status" value="1"/>
</dbReference>
<organism evidence="12 13">
    <name type="scientific">Gilliamella apicola</name>
    <dbReference type="NCBI Taxonomy" id="1196095"/>
    <lineage>
        <taxon>Bacteria</taxon>
        <taxon>Pseudomonadati</taxon>
        <taxon>Pseudomonadota</taxon>
        <taxon>Gammaproteobacteria</taxon>
        <taxon>Orbales</taxon>
        <taxon>Orbaceae</taxon>
        <taxon>Gilliamella</taxon>
    </lineage>
</organism>
<feature type="transmembrane region" description="Helical" evidence="9">
    <location>
        <begin position="553"/>
        <end position="575"/>
    </location>
</feature>
<name>A0A2V4E9D7_9GAMM</name>
<feature type="transmembrane region" description="Helical" evidence="9">
    <location>
        <begin position="405"/>
        <end position="427"/>
    </location>
</feature>
<dbReference type="PANTHER" id="PTHR33362:SF2">
    <property type="entry name" value="TRAP TRANSPORTER LARGE PERMEASE PROTEIN"/>
    <property type="match status" value="1"/>
</dbReference>
<feature type="transmembrane region" description="Helical" evidence="9">
    <location>
        <begin position="195"/>
        <end position="216"/>
    </location>
</feature>
<keyword evidence="2 8" id="KW-0813">Transport</keyword>
<comment type="function">
    <text evidence="8">Part of the tripartite ATP-independent periplasmic (TRAP) transport system.</text>
</comment>
<feature type="transmembrane region" description="Helical" evidence="9">
    <location>
        <begin position="505"/>
        <end position="525"/>
    </location>
</feature>
<keyword evidence="5 9" id="KW-0812">Transmembrane</keyword>
<dbReference type="RefSeq" id="WP_086359710.1">
    <property type="nucleotide sequence ID" value="NZ_QGLR01000009.1"/>
</dbReference>
<evidence type="ECO:0000256" key="7">
    <source>
        <dbReference type="ARBA" id="ARBA00023136"/>
    </source>
</evidence>
<keyword evidence="7 9" id="KW-0472">Membrane</keyword>
<feature type="transmembrane region" description="Helical" evidence="9">
    <location>
        <begin position="167"/>
        <end position="189"/>
    </location>
</feature>
<dbReference type="PANTHER" id="PTHR33362">
    <property type="entry name" value="SIALIC ACID TRAP TRANSPORTER PERMEASE PROTEIN SIAT-RELATED"/>
    <property type="match status" value="1"/>
</dbReference>
<feature type="transmembrane region" description="Helical" evidence="9">
    <location>
        <begin position="108"/>
        <end position="128"/>
    </location>
</feature>
<keyword evidence="13" id="KW-1185">Reference proteome</keyword>
<protein>
    <submittedName>
        <fullName evidence="12">C4-dicarboxylate ABC transporter permease</fullName>
    </submittedName>
</protein>
<gene>
    <name evidence="12" type="ORF">DKK70_06805</name>
</gene>
<dbReference type="InterPro" id="IPR004681">
    <property type="entry name" value="TRAP_DctM"/>
</dbReference>
<dbReference type="Proteomes" id="UP000247932">
    <property type="component" value="Unassembled WGS sequence"/>
</dbReference>
<feature type="transmembrane region" description="Helical" evidence="9">
    <location>
        <begin position="596"/>
        <end position="615"/>
    </location>
</feature>
<evidence type="ECO:0000259" key="10">
    <source>
        <dbReference type="Pfam" id="PF04290"/>
    </source>
</evidence>
<keyword evidence="6 9" id="KW-1133">Transmembrane helix</keyword>
<evidence type="ECO:0000259" key="11">
    <source>
        <dbReference type="Pfam" id="PF06808"/>
    </source>
</evidence>
<dbReference type="EMBL" id="QGLR01000009">
    <property type="protein sequence ID" value="PXZ07556.1"/>
    <property type="molecule type" value="Genomic_DNA"/>
</dbReference>
<feature type="transmembrane region" description="Helical" evidence="9">
    <location>
        <begin position="25"/>
        <end position="49"/>
    </location>
</feature>
<evidence type="ECO:0000256" key="4">
    <source>
        <dbReference type="ARBA" id="ARBA00022519"/>
    </source>
</evidence>
<reference evidence="12 13" key="1">
    <citation type="submission" date="2018-05" db="EMBL/GenBank/DDBJ databases">
        <title>Reference genomes for bee gut microbiota database.</title>
        <authorList>
            <person name="Ellegaard K.M."/>
        </authorList>
    </citation>
    <scope>NUCLEOTIDE SEQUENCE [LARGE SCALE GENOMIC DNA]</scope>
    <source>
        <strain evidence="12 13">ESL0182</strain>
    </source>
</reference>
<evidence type="ECO:0000313" key="12">
    <source>
        <dbReference type="EMBL" id="PXZ07556.1"/>
    </source>
</evidence>
<proteinExistence type="predicted"/>
<feature type="transmembrane region" description="Helical" evidence="9">
    <location>
        <begin position="247"/>
        <end position="265"/>
    </location>
</feature>
<feature type="transmembrane region" description="Helical" evidence="9">
    <location>
        <begin position="134"/>
        <end position="155"/>
    </location>
</feature>
<sequence length="621" mass="66494">MSDITGTNTLLVPVISPLSRFLTKITAILGGLSLFINVLVVFSSVIFRYAFHSPLEWAEEVARALMIALVFFGVATSSGRGGHIGIDLFLGLLPSSLRAYVVHSTRWILVFVSIGLVISSYDLVYISLEQTTETGMPLALFYIPVFIGAIVMFVATLEHVFQQEKKIVLRSGIGVLGLIVIGFTTYSLFPELESLPAFFMFACFFLGIIAGIPIAFTLGLSSMVFFLSNPTLPFVFFAQQVSAGVDHFVLLAIPFFLLAGSAMEINGMSSRLVEFIVRGMGRFKGGLNMTTVLSMAFFSGISGSKLADVAAVGGVLMPAVKRTKQSREDAAGVFAASAVMAESIPPCVNLIVMGFVANISIGALFIAGIVPAVCLLIILLITANIFGKKINVSDAYPVLMPKKQLILGAAVGLLMILMIGRGVVAGIATSTEISAFAVVYAIVVGRIAFRELTLKATIKLFIDMSAMSGMLLFIVASATSLSYALTIEMIPQKCADILVSIGTNHGAWLFLILSILILIVFGSVLEGAPALIIFAPILVPIAIQLGFHPLHYGIVMVFAMGFGLFSPPIGLGLYATCTICGVTMKDVMKPMLKYQMVIFVGIILVALFPFITTWLPNIMGY</sequence>
<feature type="transmembrane region" description="Helical" evidence="9">
    <location>
        <begin position="433"/>
        <end position="449"/>
    </location>
</feature>
<feature type="transmembrane region" description="Helical" evidence="9">
    <location>
        <begin position="530"/>
        <end position="547"/>
    </location>
</feature>
<dbReference type="InterPro" id="IPR010656">
    <property type="entry name" value="DctM"/>
</dbReference>
<comment type="caution">
    <text evidence="12">The sequence shown here is derived from an EMBL/GenBank/DDBJ whole genome shotgun (WGS) entry which is preliminary data.</text>
</comment>
<evidence type="ECO:0000256" key="1">
    <source>
        <dbReference type="ARBA" id="ARBA00004429"/>
    </source>
</evidence>
<dbReference type="OrthoDB" id="8627919at2"/>
<dbReference type="Pfam" id="PF04290">
    <property type="entry name" value="DctQ"/>
    <property type="match status" value="1"/>
</dbReference>
<feature type="transmembrane region" description="Helical" evidence="9">
    <location>
        <begin position="359"/>
        <end position="385"/>
    </location>
</feature>
<dbReference type="GO" id="GO:0022857">
    <property type="term" value="F:transmembrane transporter activity"/>
    <property type="evidence" value="ECO:0007669"/>
    <property type="project" value="UniProtKB-UniRule"/>
</dbReference>
<dbReference type="NCBIfam" id="TIGR00786">
    <property type="entry name" value="dctM"/>
    <property type="match status" value="1"/>
</dbReference>
<feature type="domain" description="Tripartite ATP-independent periplasmic transporters DctQ component" evidence="10">
    <location>
        <begin position="38"/>
        <end position="163"/>
    </location>
</feature>
<dbReference type="InterPro" id="IPR055348">
    <property type="entry name" value="DctQ"/>
</dbReference>
<evidence type="ECO:0000256" key="8">
    <source>
        <dbReference type="RuleBase" id="RU369079"/>
    </source>
</evidence>
<feature type="transmembrane region" description="Helical" evidence="9">
    <location>
        <begin position="61"/>
        <end position="78"/>
    </location>
</feature>
<keyword evidence="3" id="KW-1003">Cell membrane</keyword>
<evidence type="ECO:0000256" key="9">
    <source>
        <dbReference type="SAM" id="Phobius"/>
    </source>
</evidence>
<evidence type="ECO:0000313" key="13">
    <source>
        <dbReference type="Proteomes" id="UP000247932"/>
    </source>
</evidence>
<dbReference type="GO" id="GO:0005886">
    <property type="term" value="C:plasma membrane"/>
    <property type="evidence" value="ECO:0007669"/>
    <property type="project" value="UniProtKB-SubCell"/>
</dbReference>
<accession>A0A2V4E9D7</accession>
<evidence type="ECO:0000256" key="3">
    <source>
        <dbReference type="ARBA" id="ARBA00022475"/>
    </source>
</evidence>
<evidence type="ECO:0000256" key="6">
    <source>
        <dbReference type="ARBA" id="ARBA00022989"/>
    </source>
</evidence>
<feature type="domain" description="TRAP C4-dicarboxylate transport system permease DctM subunit" evidence="11">
    <location>
        <begin position="201"/>
        <end position="609"/>
    </location>
</feature>
<keyword evidence="4 8" id="KW-0997">Cell inner membrane</keyword>
<evidence type="ECO:0000256" key="5">
    <source>
        <dbReference type="ARBA" id="ARBA00022692"/>
    </source>
</evidence>
<comment type="subcellular location">
    <subcellularLocation>
        <location evidence="1 8">Cell inner membrane</location>
        <topology evidence="1 8">Multi-pass membrane protein</topology>
    </subcellularLocation>
</comment>
<dbReference type="AlphaFoldDB" id="A0A2V4E9D7"/>
<evidence type="ECO:0000256" key="2">
    <source>
        <dbReference type="ARBA" id="ARBA00022448"/>
    </source>
</evidence>